<sequence length="122" mass="13516">MKTPDLVGCEVTRTAFDYQTRLLLVRVVDGRDEVSAELAVAVPFTLLGADGVRREIDPEELSTLPPVLALLRRTVVAADLLDYRLTLTFDDGAELWVGPDEQYTSWWMSGDGIEDIHVDPVG</sequence>
<keyword evidence="2" id="KW-1185">Reference proteome</keyword>
<reference evidence="2" key="1">
    <citation type="journal article" date="2019" name="Int. J. Syst. Evol. Microbiol.">
        <title>The Global Catalogue of Microorganisms (GCM) 10K type strain sequencing project: providing services to taxonomists for standard genome sequencing and annotation.</title>
        <authorList>
            <consortium name="The Broad Institute Genomics Platform"/>
            <consortium name="The Broad Institute Genome Sequencing Center for Infectious Disease"/>
            <person name="Wu L."/>
            <person name="Ma J."/>
        </authorList>
    </citation>
    <scope>NUCLEOTIDE SEQUENCE [LARGE SCALE GENOMIC DNA]</scope>
    <source>
        <strain evidence="2">CGMCC 4.7643</strain>
    </source>
</reference>
<accession>A0ABW5GEY2</accession>
<dbReference type="RefSeq" id="WP_345398650.1">
    <property type="nucleotide sequence ID" value="NZ_BAABHG010000009.1"/>
</dbReference>
<organism evidence="1 2">
    <name type="scientific">Amycolatopsis samaneae</name>
    <dbReference type="NCBI Taxonomy" id="664691"/>
    <lineage>
        <taxon>Bacteria</taxon>
        <taxon>Bacillati</taxon>
        <taxon>Actinomycetota</taxon>
        <taxon>Actinomycetes</taxon>
        <taxon>Pseudonocardiales</taxon>
        <taxon>Pseudonocardiaceae</taxon>
        <taxon>Amycolatopsis</taxon>
    </lineage>
</organism>
<dbReference type="Proteomes" id="UP001597419">
    <property type="component" value="Unassembled WGS sequence"/>
</dbReference>
<evidence type="ECO:0000313" key="1">
    <source>
        <dbReference type="EMBL" id="MFD2460072.1"/>
    </source>
</evidence>
<evidence type="ECO:0000313" key="2">
    <source>
        <dbReference type="Proteomes" id="UP001597419"/>
    </source>
</evidence>
<comment type="caution">
    <text evidence="1">The sequence shown here is derived from an EMBL/GenBank/DDBJ whole genome shotgun (WGS) entry which is preliminary data.</text>
</comment>
<dbReference type="Pfam" id="PF19686">
    <property type="entry name" value="DUF6188"/>
    <property type="match status" value="1"/>
</dbReference>
<gene>
    <name evidence="1" type="ORF">ACFSYJ_15780</name>
</gene>
<name>A0ABW5GEY2_9PSEU</name>
<dbReference type="InterPro" id="IPR046179">
    <property type="entry name" value="DUF6188"/>
</dbReference>
<proteinExistence type="predicted"/>
<dbReference type="EMBL" id="JBHUKU010000008">
    <property type="protein sequence ID" value="MFD2460072.1"/>
    <property type="molecule type" value="Genomic_DNA"/>
</dbReference>
<protein>
    <submittedName>
        <fullName evidence="1">DUF6188 family protein</fullName>
    </submittedName>
</protein>